<dbReference type="PIRSF" id="PIRSF004848">
    <property type="entry name" value="YBL036c_PLPDEIII"/>
    <property type="match status" value="1"/>
</dbReference>
<evidence type="ECO:0000256" key="4">
    <source>
        <dbReference type="RuleBase" id="RU004514"/>
    </source>
</evidence>
<dbReference type="InterPro" id="IPR011078">
    <property type="entry name" value="PyrdxlP_homeostasis"/>
</dbReference>
<comment type="similarity">
    <text evidence="2 4">Belongs to the pyridoxal phosphate-binding protein YggS/PROSC family.</text>
</comment>
<dbReference type="PANTHER" id="PTHR10146:SF14">
    <property type="entry name" value="PYRIDOXAL PHOSPHATE HOMEOSTASIS PROTEIN"/>
    <property type="match status" value="1"/>
</dbReference>
<evidence type="ECO:0000259" key="5">
    <source>
        <dbReference type="Pfam" id="PF01168"/>
    </source>
</evidence>
<protein>
    <recommendedName>
        <fullName evidence="2">Pyridoxal phosphate homeostasis protein</fullName>
        <shortName evidence="2">PLP homeostasis protein</shortName>
    </recommendedName>
</protein>
<feature type="modified residue" description="N6-(pyridoxal phosphate)lysine" evidence="2 3">
    <location>
        <position position="40"/>
    </location>
</feature>
<evidence type="ECO:0000313" key="6">
    <source>
        <dbReference type="EMBL" id="KAK4875751.1"/>
    </source>
</evidence>
<dbReference type="NCBIfam" id="TIGR00044">
    <property type="entry name" value="YggS family pyridoxal phosphate-dependent enzyme"/>
    <property type="match status" value="1"/>
</dbReference>
<dbReference type="GO" id="GO:0030170">
    <property type="term" value="F:pyridoxal phosphate binding"/>
    <property type="evidence" value="ECO:0007669"/>
    <property type="project" value="UniProtKB-UniRule"/>
</dbReference>
<dbReference type="FunFam" id="3.20.20.10:FF:000007">
    <property type="entry name" value="Pyridoxal phosphate homeostasis protein"/>
    <property type="match status" value="1"/>
</dbReference>
<keyword evidence="7" id="KW-1185">Reference proteome</keyword>
<dbReference type="EMBL" id="JARPUR010000005">
    <property type="protein sequence ID" value="KAK4875751.1"/>
    <property type="molecule type" value="Genomic_DNA"/>
</dbReference>
<dbReference type="Proteomes" id="UP001353858">
    <property type="component" value="Unassembled WGS sequence"/>
</dbReference>
<dbReference type="Gene3D" id="3.20.20.10">
    <property type="entry name" value="Alanine racemase"/>
    <property type="match status" value="1"/>
</dbReference>
<dbReference type="CDD" id="cd06822">
    <property type="entry name" value="PLPDE_III_YBL036c_euk"/>
    <property type="match status" value="1"/>
</dbReference>
<dbReference type="PANTHER" id="PTHR10146">
    <property type="entry name" value="PROLINE SYNTHETASE CO-TRANSCRIBED BACTERIAL HOMOLOG PROTEIN"/>
    <property type="match status" value="1"/>
</dbReference>
<evidence type="ECO:0000256" key="1">
    <source>
        <dbReference type="ARBA" id="ARBA00022898"/>
    </source>
</evidence>
<reference evidence="7" key="1">
    <citation type="submission" date="2023-01" db="EMBL/GenBank/DDBJ databases">
        <title>Key to firefly adult light organ development and bioluminescence: homeobox transcription factors regulate luciferase expression and transportation to peroxisome.</title>
        <authorList>
            <person name="Fu X."/>
        </authorList>
    </citation>
    <scope>NUCLEOTIDE SEQUENCE [LARGE SCALE GENOMIC DNA]</scope>
</reference>
<dbReference type="InterPro" id="IPR029066">
    <property type="entry name" value="PLP-binding_barrel"/>
</dbReference>
<evidence type="ECO:0000313" key="7">
    <source>
        <dbReference type="Proteomes" id="UP001353858"/>
    </source>
</evidence>
<dbReference type="SUPFAM" id="SSF51419">
    <property type="entry name" value="PLP-binding barrel"/>
    <property type="match status" value="1"/>
</dbReference>
<feature type="domain" description="Alanine racemase N-terminal" evidence="5">
    <location>
        <begin position="33"/>
        <end position="245"/>
    </location>
</feature>
<organism evidence="6 7">
    <name type="scientific">Aquatica leii</name>
    <dbReference type="NCBI Taxonomy" id="1421715"/>
    <lineage>
        <taxon>Eukaryota</taxon>
        <taxon>Metazoa</taxon>
        <taxon>Ecdysozoa</taxon>
        <taxon>Arthropoda</taxon>
        <taxon>Hexapoda</taxon>
        <taxon>Insecta</taxon>
        <taxon>Pterygota</taxon>
        <taxon>Neoptera</taxon>
        <taxon>Endopterygota</taxon>
        <taxon>Coleoptera</taxon>
        <taxon>Polyphaga</taxon>
        <taxon>Elateriformia</taxon>
        <taxon>Elateroidea</taxon>
        <taxon>Lampyridae</taxon>
        <taxon>Luciolinae</taxon>
        <taxon>Aquatica</taxon>
    </lineage>
</organism>
<evidence type="ECO:0000256" key="3">
    <source>
        <dbReference type="PIRSR" id="PIRSR004848-1"/>
    </source>
</evidence>
<comment type="function">
    <text evidence="2">Pyridoxal 5'-phosphate (PLP)-binding protein, which may be involved in intracellular homeostatic regulation of pyridoxal 5'-phosphate (PLP), the active form of vitamin B6.</text>
</comment>
<dbReference type="AlphaFoldDB" id="A0AAN7P6Y6"/>
<comment type="caution">
    <text evidence="6">The sequence shown here is derived from an EMBL/GenBank/DDBJ whole genome shotgun (WGS) entry which is preliminary data.</text>
</comment>
<proteinExistence type="inferred from homology"/>
<comment type="cofactor">
    <cofactor evidence="3">
        <name>pyridoxal 5'-phosphate</name>
        <dbReference type="ChEBI" id="CHEBI:597326"/>
    </cofactor>
</comment>
<dbReference type="HAMAP" id="MF_02087">
    <property type="entry name" value="PLP_homeostasis"/>
    <property type="match status" value="1"/>
</dbReference>
<dbReference type="PROSITE" id="PS01211">
    <property type="entry name" value="UPF0001"/>
    <property type="match status" value="1"/>
</dbReference>
<keyword evidence="1 2" id="KW-0663">Pyridoxal phosphate</keyword>
<dbReference type="Pfam" id="PF01168">
    <property type="entry name" value="Ala_racemase_N"/>
    <property type="match status" value="1"/>
</dbReference>
<dbReference type="InterPro" id="IPR001608">
    <property type="entry name" value="Ala_racemase_N"/>
</dbReference>
<sequence length="248" mass="28255">MSDIDVKLGIKTILERIEIACNKRIPELQCVKPQLVAVSKTKPNNLIIEAYEAGQRHFGENYIQELIEKANSSDILEKCKDIRWHFIGHLQGNKVNKILSVPNLYLIETVDSKKLATRLDQKWPEFSSNDLKLKIMLQVNTSGEDAKNGIEPEELVDLAKYVSENCKNLELNGIMTIGQFGYNLEQGPNPDFILLKKCRDEICQRLGWDWKNVNLSMGMSDDFEHAIEMGSTNVRVGSSIFGFRPKKE</sequence>
<accession>A0AAN7P6Y6</accession>
<name>A0AAN7P6Y6_9COLE</name>
<evidence type="ECO:0000256" key="2">
    <source>
        <dbReference type="HAMAP-Rule" id="MF_03225"/>
    </source>
</evidence>
<gene>
    <name evidence="6" type="ORF">RN001_012173</name>
</gene>